<reference evidence="2 3" key="1">
    <citation type="submission" date="2024-02" db="EMBL/GenBank/DDBJ databases">
        <title>Bacteria isolated from the canopy kelp, Nereocystis luetkeana.</title>
        <authorList>
            <person name="Pfister C.A."/>
            <person name="Younker I.T."/>
            <person name="Light S.H."/>
        </authorList>
    </citation>
    <scope>NUCLEOTIDE SEQUENCE [LARGE SCALE GENOMIC DNA]</scope>
    <source>
        <strain evidence="2 3">TI.1.05</strain>
    </source>
</reference>
<keyword evidence="3" id="KW-1185">Reference proteome</keyword>
<name>A0ABU9GM41_9GAMM</name>
<sequence length="184" mass="21441">MSAINLLPWRESEARYKQRSFYMLLGISCFMTLILCYAWNNYIDQMTVAQNLRNQYLQSEIAIVDQEIVEITNIKQQKAELIRRIELIQTLDQKRPLITRLFNRLPDITPVGVYIDSMHLSAGTVLVKGRAEDTSKVSEMLRNVEKEGWLNDVTLPSIISTQTQPVKLYHFSMHFVVMSEEEQI</sequence>
<dbReference type="Pfam" id="PF05137">
    <property type="entry name" value="PilN"/>
    <property type="match status" value="1"/>
</dbReference>
<keyword evidence="1" id="KW-1133">Transmembrane helix</keyword>
<evidence type="ECO:0000313" key="2">
    <source>
        <dbReference type="EMBL" id="MEL0628375.1"/>
    </source>
</evidence>
<organism evidence="2 3">
    <name type="scientific">Psychromonas aquatilis</name>
    <dbReference type="NCBI Taxonomy" id="2005072"/>
    <lineage>
        <taxon>Bacteria</taxon>
        <taxon>Pseudomonadati</taxon>
        <taxon>Pseudomonadota</taxon>
        <taxon>Gammaproteobacteria</taxon>
        <taxon>Alteromonadales</taxon>
        <taxon>Psychromonadaceae</taxon>
        <taxon>Psychromonas</taxon>
    </lineage>
</organism>
<accession>A0ABU9GM41</accession>
<comment type="caution">
    <text evidence="2">The sequence shown here is derived from an EMBL/GenBank/DDBJ whole genome shotgun (WGS) entry which is preliminary data.</text>
</comment>
<feature type="transmembrane region" description="Helical" evidence="1">
    <location>
        <begin position="21"/>
        <end position="40"/>
    </location>
</feature>
<keyword evidence="1" id="KW-0472">Membrane</keyword>
<evidence type="ECO:0000256" key="1">
    <source>
        <dbReference type="SAM" id="Phobius"/>
    </source>
</evidence>
<dbReference type="InterPro" id="IPR007813">
    <property type="entry name" value="PilN"/>
</dbReference>
<protein>
    <submittedName>
        <fullName evidence="2">PilN domain-containing protein</fullName>
    </submittedName>
</protein>
<dbReference type="PANTHER" id="PTHR40278">
    <property type="entry name" value="DNA UTILIZATION PROTEIN HOFN"/>
    <property type="match status" value="1"/>
</dbReference>
<proteinExistence type="predicted"/>
<dbReference type="InterPro" id="IPR052534">
    <property type="entry name" value="Extracell_DNA_Util/SecSys_Comp"/>
</dbReference>
<dbReference type="RefSeq" id="WP_341596324.1">
    <property type="nucleotide sequence ID" value="NZ_JBAKAZ010000005.1"/>
</dbReference>
<dbReference type="PANTHER" id="PTHR40278:SF2">
    <property type="entry name" value="TYPE IV PILUS INNER MEMBRANE COMPONENT PILN"/>
    <property type="match status" value="1"/>
</dbReference>
<gene>
    <name evidence="2" type="ORF">V6256_02030</name>
</gene>
<dbReference type="Proteomes" id="UP001369082">
    <property type="component" value="Unassembled WGS sequence"/>
</dbReference>
<keyword evidence="1" id="KW-0812">Transmembrane</keyword>
<dbReference type="EMBL" id="JBAKAZ010000005">
    <property type="protein sequence ID" value="MEL0628375.1"/>
    <property type="molecule type" value="Genomic_DNA"/>
</dbReference>
<evidence type="ECO:0000313" key="3">
    <source>
        <dbReference type="Proteomes" id="UP001369082"/>
    </source>
</evidence>